<organism evidence="1 2">
    <name type="scientific">Ogataea philodendri</name>
    <dbReference type="NCBI Taxonomy" id="1378263"/>
    <lineage>
        <taxon>Eukaryota</taxon>
        <taxon>Fungi</taxon>
        <taxon>Dikarya</taxon>
        <taxon>Ascomycota</taxon>
        <taxon>Saccharomycotina</taxon>
        <taxon>Pichiomycetes</taxon>
        <taxon>Pichiales</taxon>
        <taxon>Pichiaceae</taxon>
        <taxon>Ogataea</taxon>
    </lineage>
</organism>
<comment type="caution">
    <text evidence="1">The sequence shown here is derived from an EMBL/GenBank/DDBJ whole genome shotgun (WGS) entry which is preliminary data.</text>
</comment>
<gene>
    <name evidence="1" type="ORF">OGAPHI_001559</name>
</gene>
<name>A0A9P8T7Q2_9ASCO</name>
<dbReference type="GeneID" id="70233527"/>
<dbReference type="RefSeq" id="XP_046063701.1">
    <property type="nucleotide sequence ID" value="XM_046202334.1"/>
</dbReference>
<dbReference type="EMBL" id="JAEUBE010000137">
    <property type="protein sequence ID" value="KAH3669438.1"/>
    <property type="molecule type" value="Genomic_DNA"/>
</dbReference>
<protein>
    <submittedName>
        <fullName evidence="1">Uncharacterized protein</fullName>
    </submittedName>
</protein>
<reference evidence="1" key="1">
    <citation type="journal article" date="2021" name="Open Biol.">
        <title>Shared evolutionary footprints suggest mitochondrial oxidative damage underlies multiple complex I losses in fungi.</title>
        <authorList>
            <person name="Schikora-Tamarit M.A."/>
            <person name="Marcet-Houben M."/>
            <person name="Nosek J."/>
            <person name="Gabaldon T."/>
        </authorList>
    </citation>
    <scope>NUCLEOTIDE SEQUENCE</scope>
    <source>
        <strain evidence="1">CBS6075</strain>
    </source>
</reference>
<proteinExistence type="predicted"/>
<evidence type="ECO:0000313" key="2">
    <source>
        <dbReference type="Proteomes" id="UP000769157"/>
    </source>
</evidence>
<reference evidence="1" key="2">
    <citation type="submission" date="2021-01" db="EMBL/GenBank/DDBJ databases">
        <authorList>
            <person name="Schikora-Tamarit M.A."/>
        </authorList>
    </citation>
    <scope>NUCLEOTIDE SEQUENCE</scope>
    <source>
        <strain evidence="1">CBS6075</strain>
    </source>
</reference>
<accession>A0A9P8T7Q2</accession>
<dbReference type="AlphaFoldDB" id="A0A9P8T7Q2"/>
<sequence>MSKSEPEQVCNLQALDSVNIESCIQDTSLWSQLVALSWSNRAGSQAVPGGLGVLLDVVDNGFVILGSVLDIGEELHLVRGHVQLVLWKGLLDRNGPGSVVQVGAEVVRTSKGLAGLQVQVLGSGWRVHLVLRVVRSDFSCKALHSSGSLSGLLVSPDHWPQVSLVVEETGVEIWTVVRVWRGDSDESSGEWVFQEVEHGHELSVRDLGVVTEESRNHRVMHQWFVWLVGEVVGVTLSEVFVGSSQFLLGWSDLDTGFDTVGGQRTILVGVPLVECVLLGSWVASDEVVKRWNIWLHVVRSEETVVVLEVLTDTRQVDNWLNTNRPQVVSSTNTGSLQNQWRRAGTARNNNLLSCSESSGNRLLWVQRLHWNSAHSNSLSVLDDDLVGLGRGDQEEVVLVSHGWVHISVRRVGSSTQVSVDPLEPVLSTVRGLEVLQVVNDRNSLRFSSSQEVLAVWVCVVTERDLDRTVESVNVFVVARTLVSFEFLHQWQQLVGGPSLGLPVVVVRSRGSGVHQKVDRGATTKNVGAWNNSSSTVQSLGRSGSVESSSLGVKSHVSWVNSWKIHPWVVDVVLTTLDKSNSKIWIKISQSTGNTGAGGSTTNNNNIEFVWNSHFDLR</sequence>
<dbReference type="Proteomes" id="UP000769157">
    <property type="component" value="Unassembled WGS sequence"/>
</dbReference>
<keyword evidence="2" id="KW-1185">Reference proteome</keyword>
<evidence type="ECO:0000313" key="1">
    <source>
        <dbReference type="EMBL" id="KAH3669438.1"/>
    </source>
</evidence>